<keyword evidence="2" id="KW-1185">Reference proteome</keyword>
<evidence type="ECO:0000313" key="2">
    <source>
        <dbReference type="Proteomes" id="UP001732700"/>
    </source>
</evidence>
<dbReference type="Proteomes" id="UP001732700">
    <property type="component" value="Chromosome 4D"/>
</dbReference>
<evidence type="ECO:0000313" key="1">
    <source>
        <dbReference type="EnsemblPlants" id="AVESA.00010b.r2.4DG0767540.1.CDS"/>
    </source>
</evidence>
<dbReference type="EnsemblPlants" id="AVESA.00010b.r2.4DG0767540.1">
    <property type="protein sequence ID" value="AVESA.00010b.r2.4DG0767540.1.CDS"/>
    <property type="gene ID" value="AVESA.00010b.r2.4DG0767540"/>
</dbReference>
<protein>
    <submittedName>
        <fullName evidence="1">Uncharacterized protein</fullName>
    </submittedName>
</protein>
<reference evidence="1" key="1">
    <citation type="submission" date="2021-05" db="EMBL/GenBank/DDBJ databases">
        <authorList>
            <person name="Scholz U."/>
            <person name="Mascher M."/>
            <person name="Fiebig A."/>
        </authorList>
    </citation>
    <scope>NUCLEOTIDE SEQUENCE [LARGE SCALE GENOMIC DNA]</scope>
</reference>
<organism evidence="1 2">
    <name type="scientific">Avena sativa</name>
    <name type="common">Oat</name>
    <dbReference type="NCBI Taxonomy" id="4498"/>
    <lineage>
        <taxon>Eukaryota</taxon>
        <taxon>Viridiplantae</taxon>
        <taxon>Streptophyta</taxon>
        <taxon>Embryophyta</taxon>
        <taxon>Tracheophyta</taxon>
        <taxon>Spermatophyta</taxon>
        <taxon>Magnoliopsida</taxon>
        <taxon>Liliopsida</taxon>
        <taxon>Poales</taxon>
        <taxon>Poaceae</taxon>
        <taxon>BOP clade</taxon>
        <taxon>Pooideae</taxon>
        <taxon>Poodae</taxon>
        <taxon>Poeae</taxon>
        <taxon>Poeae Chloroplast Group 1 (Aveneae type)</taxon>
        <taxon>Aveninae</taxon>
        <taxon>Avena</taxon>
    </lineage>
</organism>
<reference evidence="1" key="2">
    <citation type="submission" date="2025-09" db="UniProtKB">
        <authorList>
            <consortium name="EnsemblPlants"/>
        </authorList>
    </citation>
    <scope>IDENTIFICATION</scope>
</reference>
<name>A0ACD5XB55_AVESA</name>
<proteinExistence type="predicted"/>
<accession>A0ACD5XB55</accession>
<sequence>MKPRRTISRTCLLLPLLLLYHLAAPLAAATDADALLALKSALDTSHRLPWSAATAGALCTAWPGVRQCDASGRVTKLVLENLNLTGALTTTLLAPLRELRVLSLKSNALSGTIPDNLAAALPNLKLLYLSGNRLQGRLPASLARLRRATVLVLSDNDLSGGIPRELASGVPRLTALMLDGNRLTGPVPALPQPTLRRLDVSGNRLEGQIPAVLAKRFNASSFEGNAGLCGPPLAAPCVAAAPGAEAPLSPATAAFAPLPPPGGGKRRRRKVAIVVGSAVAGAVLLALLAAAAVTACRRGRGRNKRVSGDVDKSGPETAEEDVHQQQQQQQQYSANAPPPATNAAAAAGGGREFSWEREGIGKLVFCGGGSEEMSYSLEELLRASAETLGRGEAGSTYKAVMETGFIVTVKRMRCGDAAVGVGAAEFGRRAEELGRVRHPNVVALRAYFQAKEERLLVYDYYPNGSLFSLVHGTRPSSKGKPLHWTSCMKIAEDIAAGLLHLHQTPAAPIVHGNLKPSNVLLGPDFESCLTDYGLVPALAAADASSATSLLYRAPETRSASASSAMATACFTPASDVYSFGVLLLELLTGRAPPQDLVELRGDEDVMPAWVRATREEEMTESGGESAASAGGGGGAEEKLGALIGVAAACVAADPGRRPATAEVLRMVREARAEAMSSSNSSDRSPARWSDALVGAPQHREHGAESFAERD</sequence>